<evidence type="ECO:0000313" key="6">
    <source>
        <dbReference type="EMBL" id="MPN39161.1"/>
    </source>
</evidence>
<dbReference type="InterPro" id="IPR011013">
    <property type="entry name" value="Gal_mutarotase_sf_dom"/>
</dbReference>
<dbReference type="InterPro" id="IPR050347">
    <property type="entry name" value="Bact_Beta-galactosidase"/>
</dbReference>
<comment type="catalytic activity">
    <reaction evidence="1">
        <text>Hydrolysis of terminal non-reducing beta-D-galactose residues in beta-D-galactosides.</text>
        <dbReference type="EC" id="3.2.1.23"/>
    </reaction>
</comment>
<sequence>MRTVRFFGFGPHENYIDRRTAALPGSYSMEAGAFCHDYLHPQENSNRTGVETFALAGGGHVLEAVTLAGPFEASATPYTLAQLQAAQHIDELEKAGPVTVNLDAAQRGVGGDKPAIALTKPQYQIAKKTPLRLSLLLRGE</sequence>
<organism evidence="6">
    <name type="scientific">bioreactor metagenome</name>
    <dbReference type="NCBI Taxonomy" id="1076179"/>
    <lineage>
        <taxon>unclassified sequences</taxon>
        <taxon>metagenomes</taxon>
        <taxon>ecological metagenomes</taxon>
    </lineage>
</organism>
<evidence type="ECO:0000256" key="2">
    <source>
        <dbReference type="ARBA" id="ARBA00012756"/>
    </source>
</evidence>
<gene>
    <name evidence="6" type="primary">lacZ_36</name>
    <name evidence="6" type="ORF">SDC9_186689</name>
</gene>
<dbReference type="EC" id="3.2.1.23" evidence="2"/>
<dbReference type="PANTHER" id="PTHR46323:SF2">
    <property type="entry name" value="BETA-GALACTOSIDASE"/>
    <property type="match status" value="1"/>
</dbReference>
<comment type="caution">
    <text evidence="6">The sequence shown here is derived from an EMBL/GenBank/DDBJ whole genome shotgun (WGS) entry which is preliminary data.</text>
</comment>
<reference evidence="6" key="1">
    <citation type="submission" date="2019-08" db="EMBL/GenBank/DDBJ databases">
        <authorList>
            <person name="Kucharzyk K."/>
            <person name="Murdoch R.W."/>
            <person name="Higgins S."/>
            <person name="Loffler F."/>
        </authorList>
    </citation>
    <scope>NUCLEOTIDE SEQUENCE</scope>
</reference>
<evidence type="ECO:0000256" key="1">
    <source>
        <dbReference type="ARBA" id="ARBA00001412"/>
    </source>
</evidence>
<dbReference type="GO" id="GO:0030246">
    <property type="term" value="F:carbohydrate binding"/>
    <property type="evidence" value="ECO:0007669"/>
    <property type="project" value="InterPro"/>
</dbReference>
<protein>
    <recommendedName>
        <fullName evidence="2">beta-galactosidase</fullName>
        <ecNumber evidence="2">3.2.1.23</ecNumber>
    </recommendedName>
</protein>
<keyword evidence="4 6" id="KW-0326">Glycosidase</keyword>
<proteinExistence type="predicted"/>
<dbReference type="PANTHER" id="PTHR46323">
    <property type="entry name" value="BETA-GALACTOSIDASE"/>
    <property type="match status" value="1"/>
</dbReference>
<dbReference type="InterPro" id="IPR014718">
    <property type="entry name" value="GH-type_carb-bd"/>
</dbReference>
<dbReference type="AlphaFoldDB" id="A0A645HJG3"/>
<accession>A0A645HJG3</accession>
<evidence type="ECO:0000259" key="5">
    <source>
        <dbReference type="SMART" id="SM01038"/>
    </source>
</evidence>
<dbReference type="SMART" id="SM01038">
    <property type="entry name" value="Bgal_small_N"/>
    <property type="match status" value="1"/>
</dbReference>
<feature type="domain" description="Beta galactosidase small chain/" evidence="5">
    <location>
        <begin position="3"/>
        <end position="138"/>
    </location>
</feature>
<dbReference type="GO" id="GO:0009341">
    <property type="term" value="C:beta-galactosidase complex"/>
    <property type="evidence" value="ECO:0007669"/>
    <property type="project" value="InterPro"/>
</dbReference>
<dbReference type="GO" id="GO:0004565">
    <property type="term" value="F:beta-galactosidase activity"/>
    <property type="evidence" value="ECO:0007669"/>
    <property type="project" value="UniProtKB-EC"/>
</dbReference>
<dbReference type="GO" id="GO:0005990">
    <property type="term" value="P:lactose catabolic process"/>
    <property type="evidence" value="ECO:0007669"/>
    <property type="project" value="TreeGrafter"/>
</dbReference>
<dbReference type="EMBL" id="VSSQ01094806">
    <property type="protein sequence ID" value="MPN39161.1"/>
    <property type="molecule type" value="Genomic_DNA"/>
</dbReference>
<dbReference type="Pfam" id="PF02929">
    <property type="entry name" value="Bgal_small_N"/>
    <property type="match status" value="1"/>
</dbReference>
<dbReference type="SUPFAM" id="SSF74650">
    <property type="entry name" value="Galactose mutarotase-like"/>
    <property type="match status" value="1"/>
</dbReference>
<dbReference type="InterPro" id="IPR004199">
    <property type="entry name" value="B-gal_small/dom_5"/>
</dbReference>
<evidence type="ECO:0000256" key="4">
    <source>
        <dbReference type="ARBA" id="ARBA00023295"/>
    </source>
</evidence>
<keyword evidence="3 6" id="KW-0378">Hydrolase</keyword>
<evidence type="ECO:0000256" key="3">
    <source>
        <dbReference type="ARBA" id="ARBA00022801"/>
    </source>
</evidence>
<name>A0A645HJG3_9ZZZZ</name>
<dbReference type="Gene3D" id="2.70.98.10">
    <property type="match status" value="1"/>
</dbReference>